<proteinExistence type="predicted"/>
<dbReference type="RefSeq" id="WP_131303385.1">
    <property type="nucleotide sequence ID" value="NZ_SJJR01000005.1"/>
</dbReference>
<dbReference type="Proteomes" id="UP000292274">
    <property type="component" value="Unassembled WGS sequence"/>
</dbReference>
<organism evidence="1 2">
    <name type="scientific">Micromonospora zingiberis</name>
    <dbReference type="NCBI Taxonomy" id="2053011"/>
    <lineage>
        <taxon>Bacteria</taxon>
        <taxon>Bacillati</taxon>
        <taxon>Actinomycetota</taxon>
        <taxon>Actinomycetes</taxon>
        <taxon>Micromonosporales</taxon>
        <taxon>Micromonosporaceae</taxon>
        <taxon>Micromonospora</taxon>
    </lineage>
</organism>
<comment type="caution">
    <text evidence="1">The sequence shown here is derived from an EMBL/GenBank/DDBJ whole genome shotgun (WGS) entry which is preliminary data.</text>
</comment>
<sequence>MVIRRWGAIVAGVAVALASCSQPDPPPVPGPVHPAWQAMVLPAPPEMSNRVLVRDAVACGGRWYAVGGIAGPAGENAPAAWTTSDGLVWSAVPMVPSSMYGARHLLYAVACRDGRMVALGAASGGAHGNPRTATWAQHSDGGLREAPAGFELFGGPRAVSVSRVAAGPLGWLLVGARLSGAAVWTSRDGERFTVHEALPELASDDRGRTVAYDAVAVPAGWLAVGAVLVPGAVPVAWSSSDARVWRRVELPGADGRGQAQRVVATGDAVLAVGPVRDGFGVWRWADSGWRWAGAFGSGSRGALSVRALVAAGGRVVTVSIDGDGYRLWCSADGGGSWRPVALPVEVPAGETALVVALRDDRLMVFADAGGGSRAWWAHLSAGC</sequence>
<dbReference type="EMBL" id="SJJR01000005">
    <property type="protein sequence ID" value="TCB98009.1"/>
    <property type="molecule type" value="Genomic_DNA"/>
</dbReference>
<accession>A0A4R0GQJ1</accession>
<dbReference type="SUPFAM" id="SSF50939">
    <property type="entry name" value="Sialidases"/>
    <property type="match status" value="1"/>
</dbReference>
<name>A0A4R0GQJ1_9ACTN</name>
<gene>
    <name evidence="1" type="ORF">E0H26_10510</name>
</gene>
<keyword evidence="2" id="KW-1185">Reference proteome</keyword>
<dbReference type="OrthoDB" id="4894058at2"/>
<dbReference type="InterPro" id="IPR036278">
    <property type="entry name" value="Sialidase_sf"/>
</dbReference>
<dbReference type="AlphaFoldDB" id="A0A4R0GQJ1"/>
<evidence type="ECO:0008006" key="3">
    <source>
        <dbReference type="Google" id="ProtNLM"/>
    </source>
</evidence>
<protein>
    <recommendedName>
        <fullName evidence="3">Exo-alpha-sialidase</fullName>
    </recommendedName>
</protein>
<dbReference type="PROSITE" id="PS51257">
    <property type="entry name" value="PROKAR_LIPOPROTEIN"/>
    <property type="match status" value="1"/>
</dbReference>
<reference evidence="1 2" key="1">
    <citation type="submission" date="2019-02" db="EMBL/GenBank/DDBJ databases">
        <title>Jishengella sp. nov., isolated from a root of Zingiber montanum.</title>
        <authorList>
            <person name="Kuncharoen N."/>
            <person name="Kudo T."/>
            <person name="Masahiro Y."/>
            <person name="Ohkuma M."/>
            <person name="Tanasupawat S."/>
        </authorList>
    </citation>
    <scope>NUCLEOTIDE SEQUENCE [LARGE SCALE GENOMIC DNA]</scope>
    <source>
        <strain evidence="1 2">PLAI 1-1</strain>
    </source>
</reference>
<evidence type="ECO:0000313" key="2">
    <source>
        <dbReference type="Proteomes" id="UP000292274"/>
    </source>
</evidence>
<evidence type="ECO:0000313" key="1">
    <source>
        <dbReference type="EMBL" id="TCB98009.1"/>
    </source>
</evidence>